<protein>
    <recommendedName>
        <fullName evidence="11">Importin N-terminal domain-containing protein</fullName>
    </recommendedName>
</protein>
<feature type="compositionally biased region" description="Acidic residues" evidence="10">
    <location>
        <begin position="455"/>
        <end position="475"/>
    </location>
</feature>
<dbReference type="GO" id="GO:0005737">
    <property type="term" value="C:cytoplasm"/>
    <property type="evidence" value="ECO:0007669"/>
    <property type="project" value="UniProtKB-SubCell"/>
</dbReference>
<dbReference type="GO" id="GO:0031981">
    <property type="term" value="C:nuclear lumen"/>
    <property type="evidence" value="ECO:0007669"/>
    <property type="project" value="UniProtKB-ARBA"/>
</dbReference>
<dbReference type="FunCoup" id="A0A163K1L8">
    <property type="interactions" value="1320"/>
</dbReference>
<dbReference type="GO" id="GO:0006606">
    <property type="term" value="P:protein import into nucleus"/>
    <property type="evidence" value="ECO:0007669"/>
    <property type="project" value="InterPro"/>
</dbReference>
<comment type="similarity">
    <text evidence="8">Belongs to the importin beta family. Importin beta-2 subfamily.</text>
</comment>
<keyword evidence="5" id="KW-0677">Repeat</keyword>
<proteinExistence type="inferred from homology"/>
<evidence type="ECO:0000313" key="12">
    <source>
        <dbReference type="EMBL" id="SAM04671.1"/>
    </source>
</evidence>
<dbReference type="SUPFAM" id="SSF48371">
    <property type="entry name" value="ARM repeat"/>
    <property type="match status" value="1"/>
</dbReference>
<keyword evidence="13" id="KW-1185">Reference proteome</keyword>
<dbReference type="AlphaFoldDB" id="A0A163K1L8"/>
<name>A0A163K1L8_ABSGL</name>
<dbReference type="PANTHER" id="PTHR10527">
    <property type="entry name" value="IMPORTIN BETA"/>
    <property type="match status" value="1"/>
</dbReference>
<dbReference type="Pfam" id="PF03810">
    <property type="entry name" value="IBN_N"/>
    <property type="match status" value="1"/>
</dbReference>
<feature type="region of interest" description="Disordered" evidence="10">
    <location>
        <begin position="438"/>
        <end position="475"/>
    </location>
</feature>
<evidence type="ECO:0000256" key="3">
    <source>
        <dbReference type="ARBA" id="ARBA00022448"/>
    </source>
</evidence>
<dbReference type="Gene3D" id="1.25.10.10">
    <property type="entry name" value="Leucine-rich Repeat Variant"/>
    <property type="match status" value="2"/>
</dbReference>
<dbReference type="STRING" id="4829.A0A163K1L8"/>
<feature type="domain" description="Importin N-terminal" evidence="11">
    <location>
        <begin position="123"/>
        <end position="191"/>
    </location>
</feature>
<evidence type="ECO:0000256" key="10">
    <source>
        <dbReference type="SAM" id="MobiDB-lite"/>
    </source>
</evidence>
<dbReference type="FunFam" id="1.25.10.10:FF:000028">
    <property type="entry name" value="Transportin-1 isoform 1"/>
    <property type="match status" value="1"/>
</dbReference>
<dbReference type="Pfam" id="PF25574">
    <property type="entry name" value="TPR_IMB1"/>
    <property type="match status" value="1"/>
</dbReference>
<dbReference type="Pfam" id="PF13513">
    <property type="entry name" value="HEAT_EZ"/>
    <property type="match status" value="1"/>
</dbReference>
<keyword evidence="7" id="KW-0539">Nucleus</keyword>
<feature type="compositionally biased region" description="Basic and acidic residues" evidence="10">
    <location>
        <begin position="438"/>
        <end position="448"/>
    </location>
</feature>
<evidence type="ECO:0000313" key="13">
    <source>
        <dbReference type="Proteomes" id="UP000078561"/>
    </source>
</evidence>
<dbReference type="Pfam" id="PF25780">
    <property type="entry name" value="TPR_IPO5"/>
    <property type="match status" value="1"/>
</dbReference>
<comment type="subcellular location">
    <subcellularLocation>
        <location evidence="2">Cytoplasm</location>
    </subcellularLocation>
    <subcellularLocation>
        <location evidence="1">Nucleus</location>
    </subcellularLocation>
</comment>
<evidence type="ECO:0000256" key="4">
    <source>
        <dbReference type="ARBA" id="ARBA00022490"/>
    </source>
</evidence>
<dbReference type="SMART" id="SM00913">
    <property type="entry name" value="IBN_N"/>
    <property type="match status" value="1"/>
</dbReference>
<dbReference type="InterPro" id="IPR011989">
    <property type="entry name" value="ARM-like"/>
</dbReference>
<dbReference type="EMBL" id="LT554414">
    <property type="protein sequence ID" value="SAM04671.1"/>
    <property type="molecule type" value="Genomic_DNA"/>
</dbReference>
<evidence type="ECO:0000256" key="9">
    <source>
        <dbReference type="PROSITE-ProRule" id="PRU00103"/>
    </source>
</evidence>
<dbReference type="OrthoDB" id="951172at2759"/>
<dbReference type="InterPro" id="IPR016024">
    <property type="entry name" value="ARM-type_fold"/>
</dbReference>
<dbReference type="Proteomes" id="UP000078561">
    <property type="component" value="Unassembled WGS sequence"/>
</dbReference>
<evidence type="ECO:0000256" key="2">
    <source>
        <dbReference type="ARBA" id="ARBA00004496"/>
    </source>
</evidence>
<keyword evidence="3" id="KW-0813">Transport</keyword>
<dbReference type="GO" id="GO:0031267">
    <property type="term" value="F:small GTPase binding"/>
    <property type="evidence" value="ECO:0007669"/>
    <property type="project" value="InterPro"/>
</dbReference>
<dbReference type="OMA" id="AQEGAMS"/>
<feature type="repeat" description="HEAT" evidence="9">
    <location>
        <begin position="547"/>
        <end position="584"/>
    </location>
</feature>
<sequence>MDDLCTSISLSLVATLSTFWCQYNLAVIRLVLPVTLDDRIIKTTVAHMDEKACRRSNEDQHDCNSDVLGVCGRHRNTMIALYYGTGQARSNATMSSWQPTERGLTDLLQLLHEAVNPSHEQNVQERLAGFNEVPDYNSYLVYILTQMPQETHYLRSVAGLTLKNNIRSYYPAISESVLDYVKQCCLEHIGEEVIGKTIGLVIAAIMDRGQVHNWPHGLQVLLQKLDDPSTIVVENALICLQRVCEDCSRDLNTTMNGVLPLDFMIPKFITFFGHPSATLRLSAVRCTQQFITLRAEPLLNRMNEFLEGLFTLATDDSVEVRKSVCQSLVNVFETCPEALLPHMPNLVDYMLYSTKSDEEELALEACEFWLVFAEMDMFREQLQGYLPKIVPVLLGCMVYSETDLLTMGADEDDAHVADSEQDIKPRFHKANVVEIERADKDDLDEGGKKKGGALNDDDDDEDDDDDDDYDDDDEDDIYNEWNIRKCSAAALDIICTAYEGEAIRLLMPLLKTELESPDWLHRECGILALGAAAEGGMQDISPHLPDLVPYLLTHLNDSKPLVRSITCWTLGRYANWIAQASLQSPEASKHYLEPLVGLLLQRILDNNKRVQEAACSTFSLLEEEATTQLIPYLDPILQHLVSAFEKYQHQNLLHLLDTVGTLADVVAEALNEPRYIELIMPPLIKLWQATPDDSTDLFPLLECLSSVTTALGKGFKPFAEPVYNRCVNLVRTTLADCQLAAQNPGLDEPDKDFMIVALDLLSGIVQALNTEAEPLVASTSPPLVQFLALSVNDEVAEVRQSSYALLGDLAISCFEHIRAVVPQFMPLIIQQIDPQAEYVSVCNNATWAAGEIAIKLGSEIQPYVEPMLQRLFPLIVNPSVQRTLLENVAITIGRLGLICPTVVAPHLENFIHPWLVSLTPVRDNDEKASAFSGLCEIIKANPQGAIKAFGFICTAIANYQVVPESLNVSFGNILSGYKQMFGELQWEQGLASLPQETRAVLHGRYGI</sequence>
<organism evidence="12">
    <name type="scientific">Absidia glauca</name>
    <name type="common">Pin mould</name>
    <dbReference type="NCBI Taxonomy" id="4829"/>
    <lineage>
        <taxon>Eukaryota</taxon>
        <taxon>Fungi</taxon>
        <taxon>Fungi incertae sedis</taxon>
        <taxon>Mucoromycota</taxon>
        <taxon>Mucoromycotina</taxon>
        <taxon>Mucoromycetes</taxon>
        <taxon>Mucorales</taxon>
        <taxon>Cunninghamellaceae</taxon>
        <taxon>Absidia</taxon>
    </lineage>
</organism>
<evidence type="ECO:0000256" key="5">
    <source>
        <dbReference type="ARBA" id="ARBA00022737"/>
    </source>
</evidence>
<evidence type="ECO:0000256" key="7">
    <source>
        <dbReference type="ARBA" id="ARBA00023242"/>
    </source>
</evidence>
<dbReference type="InterPro" id="IPR040122">
    <property type="entry name" value="Importin_beta"/>
</dbReference>
<dbReference type="InParanoid" id="A0A163K1L8"/>
<keyword evidence="6" id="KW-0653">Protein transport</keyword>
<gene>
    <name evidence="12" type="primary">ABSGL_10537.1 scaffold 12026</name>
</gene>
<dbReference type="InterPro" id="IPR058584">
    <property type="entry name" value="IMB1_TNPO1-like_TPR"/>
</dbReference>
<accession>A0A163K1L8</accession>
<evidence type="ECO:0000259" key="11">
    <source>
        <dbReference type="SMART" id="SM00913"/>
    </source>
</evidence>
<evidence type="ECO:0000256" key="1">
    <source>
        <dbReference type="ARBA" id="ARBA00004123"/>
    </source>
</evidence>
<dbReference type="InterPro" id="IPR001494">
    <property type="entry name" value="Importin-beta_N"/>
</dbReference>
<evidence type="ECO:0000256" key="6">
    <source>
        <dbReference type="ARBA" id="ARBA00022927"/>
    </source>
</evidence>
<dbReference type="InterPro" id="IPR057672">
    <property type="entry name" value="TPR_IPO4/5"/>
</dbReference>
<reference evidence="12" key="1">
    <citation type="submission" date="2016-04" db="EMBL/GenBank/DDBJ databases">
        <authorList>
            <person name="Evans L.H."/>
            <person name="Alamgir A."/>
            <person name="Owens N."/>
            <person name="Weber N.D."/>
            <person name="Virtaneva K."/>
            <person name="Barbian K."/>
            <person name="Babar A."/>
            <person name="Rosenke K."/>
        </authorList>
    </citation>
    <scope>NUCLEOTIDE SEQUENCE [LARGE SCALE GENOMIC DNA]</scope>
    <source>
        <strain evidence="12">CBS 101.48</strain>
    </source>
</reference>
<keyword evidence="4" id="KW-0963">Cytoplasm</keyword>
<dbReference type="PROSITE" id="PS50077">
    <property type="entry name" value="HEAT_REPEAT"/>
    <property type="match status" value="1"/>
</dbReference>
<dbReference type="InterPro" id="IPR021133">
    <property type="entry name" value="HEAT_type_2"/>
</dbReference>
<evidence type="ECO:0000256" key="8">
    <source>
        <dbReference type="ARBA" id="ARBA00038423"/>
    </source>
</evidence>